<evidence type="ECO:0000256" key="1">
    <source>
        <dbReference type="SAM" id="MobiDB-lite"/>
    </source>
</evidence>
<comment type="caution">
    <text evidence="2">The sequence shown here is derived from an EMBL/GenBank/DDBJ whole genome shotgun (WGS) entry which is preliminary data.</text>
</comment>
<accession>A0A1V3NG17</accession>
<protein>
    <submittedName>
        <fullName evidence="2">Uncharacterized protein</fullName>
    </submittedName>
</protein>
<reference evidence="2 3" key="1">
    <citation type="submission" date="2017-02" db="EMBL/GenBank/DDBJ databases">
        <title>Genomic diversity within the haloalkaliphilic genus Thioalkalivibrio.</title>
        <authorList>
            <person name="Ahn A.-C."/>
            <person name="Meier-Kolthoff J."/>
            <person name="Overmars L."/>
            <person name="Richter M."/>
            <person name="Woyke T."/>
            <person name="Sorokin D.Y."/>
            <person name="Muyzer G."/>
        </authorList>
    </citation>
    <scope>NUCLEOTIDE SEQUENCE [LARGE SCALE GENOMIC DNA]</scope>
    <source>
        <strain evidence="2 3">ALJD</strain>
    </source>
</reference>
<dbReference type="Proteomes" id="UP000189462">
    <property type="component" value="Unassembled WGS sequence"/>
</dbReference>
<dbReference type="EMBL" id="MVBK01000059">
    <property type="protein sequence ID" value="OOG23726.1"/>
    <property type="molecule type" value="Genomic_DNA"/>
</dbReference>
<sequence length="76" mass="8375">MKVTKSNNAVTLSLDLKTAEKLVDDLKEHTGTLQATNGMRALASVLQQAVYESKDHFRQPPHAFDAKAPKQPSIED</sequence>
<dbReference type="OrthoDB" id="5785952at2"/>
<evidence type="ECO:0000313" key="2">
    <source>
        <dbReference type="EMBL" id="OOG23726.1"/>
    </source>
</evidence>
<proteinExistence type="predicted"/>
<name>A0A1V3NG17_9GAMM</name>
<keyword evidence="3" id="KW-1185">Reference proteome</keyword>
<organism evidence="2 3">
    <name type="scientific">Thioalkalivibrio denitrificans</name>
    <dbReference type="NCBI Taxonomy" id="108003"/>
    <lineage>
        <taxon>Bacteria</taxon>
        <taxon>Pseudomonadati</taxon>
        <taxon>Pseudomonadota</taxon>
        <taxon>Gammaproteobacteria</taxon>
        <taxon>Chromatiales</taxon>
        <taxon>Ectothiorhodospiraceae</taxon>
        <taxon>Thioalkalivibrio</taxon>
    </lineage>
</organism>
<evidence type="ECO:0000313" key="3">
    <source>
        <dbReference type="Proteomes" id="UP000189462"/>
    </source>
</evidence>
<feature type="region of interest" description="Disordered" evidence="1">
    <location>
        <begin position="57"/>
        <end position="76"/>
    </location>
</feature>
<dbReference type="STRING" id="108003.B1C78_10615"/>
<gene>
    <name evidence="2" type="ORF">B1C78_10615</name>
</gene>
<dbReference type="RefSeq" id="WP_077279126.1">
    <property type="nucleotide sequence ID" value="NZ_MVBK01000059.1"/>
</dbReference>
<feature type="compositionally biased region" description="Basic and acidic residues" evidence="1">
    <location>
        <begin position="57"/>
        <end position="68"/>
    </location>
</feature>
<dbReference type="AlphaFoldDB" id="A0A1V3NG17"/>